<evidence type="ECO:0000256" key="1">
    <source>
        <dbReference type="ARBA" id="ARBA00004651"/>
    </source>
</evidence>
<keyword evidence="2" id="KW-1003">Cell membrane</keyword>
<evidence type="ECO:0000256" key="4">
    <source>
        <dbReference type="ARBA" id="ARBA00022989"/>
    </source>
</evidence>
<dbReference type="InterPro" id="IPR016174">
    <property type="entry name" value="Di-haem_cyt_TM"/>
</dbReference>
<evidence type="ECO:0000313" key="10">
    <source>
        <dbReference type="Proteomes" id="UP001597216"/>
    </source>
</evidence>
<sequence length="215" mass="22293">MTGAVTAPRRWDPLVRLTHWSVAAAVVINRLVTEGGSQAHVWIGLAVAGLLALRLVWGFIGPVEARFSSFPPSPGRALAHIADIRAGRHVQHRSHNPLGALMAYALWATLAVTIASGIAMTGLPPKIHAEGGEGPPAAAATAGEAGEEGEEEGEDEGEGEGEGEEGAAEEIHEIAANLLLVLAALHLVGVAFETRRSGRQIVTAMIGGGDKPKEP</sequence>
<organism evidence="9 10">
    <name type="scientific">Phenylobacterium conjunctum</name>
    <dbReference type="NCBI Taxonomy" id="1298959"/>
    <lineage>
        <taxon>Bacteria</taxon>
        <taxon>Pseudomonadati</taxon>
        <taxon>Pseudomonadota</taxon>
        <taxon>Alphaproteobacteria</taxon>
        <taxon>Caulobacterales</taxon>
        <taxon>Caulobacteraceae</taxon>
        <taxon>Phenylobacterium</taxon>
    </lineage>
</organism>
<evidence type="ECO:0000259" key="8">
    <source>
        <dbReference type="Pfam" id="PF01292"/>
    </source>
</evidence>
<evidence type="ECO:0000256" key="5">
    <source>
        <dbReference type="ARBA" id="ARBA00023136"/>
    </source>
</evidence>
<evidence type="ECO:0000256" key="2">
    <source>
        <dbReference type="ARBA" id="ARBA00022475"/>
    </source>
</evidence>
<keyword evidence="4 7" id="KW-1133">Transmembrane helix</keyword>
<dbReference type="InterPro" id="IPR051542">
    <property type="entry name" value="Hydrogenase_cytochrome"/>
</dbReference>
<dbReference type="RefSeq" id="WP_374345956.1">
    <property type="nucleotide sequence ID" value="NZ_JBHTLQ010000059.1"/>
</dbReference>
<feature type="transmembrane region" description="Helical" evidence="7">
    <location>
        <begin position="39"/>
        <end position="60"/>
    </location>
</feature>
<protein>
    <submittedName>
        <fullName evidence="9">Cytochrome b/b6 domain-containing protein</fullName>
    </submittedName>
</protein>
<evidence type="ECO:0000256" key="7">
    <source>
        <dbReference type="SAM" id="Phobius"/>
    </source>
</evidence>
<evidence type="ECO:0000313" key="9">
    <source>
        <dbReference type="EMBL" id="MFD1192470.1"/>
    </source>
</evidence>
<feature type="region of interest" description="Disordered" evidence="6">
    <location>
        <begin position="126"/>
        <end position="166"/>
    </location>
</feature>
<name>A0ABW3T9Y4_9CAUL</name>
<evidence type="ECO:0000256" key="3">
    <source>
        <dbReference type="ARBA" id="ARBA00022692"/>
    </source>
</evidence>
<keyword evidence="5 7" id="KW-0472">Membrane</keyword>
<dbReference type="Pfam" id="PF01292">
    <property type="entry name" value="Ni_hydr_CYTB"/>
    <property type="match status" value="1"/>
</dbReference>
<comment type="caution">
    <text evidence="9">The sequence shown here is derived from an EMBL/GenBank/DDBJ whole genome shotgun (WGS) entry which is preliminary data.</text>
</comment>
<dbReference type="EMBL" id="JBHTLQ010000059">
    <property type="protein sequence ID" value="MFD1192470.1"/>
    <property type="molecule type" value="Genomic_DNA"/>
</dbReference>
<dbReference type="InterPro" id="IPR011577">
    <property type="entry name" value="Cyt_b561_bac/Ni-Hgenase"/>
</dbReference>
<dbReference type="PANTHER" id="PTHR30485:SF2">
    <property type="entry name" value="BLL0597 PROTEIN"/>
    <property type="match status" value="1"/>
</dbReference>
<accession>A0ABW3T9Y4</accession>
<keyword evidence="3 7" id="KW-0812">Transmembrane</keyword>
<dbReference type="SUPFAM" id="SSF81342">
    <property type="entry name" value="Transmembrane di-heme cytochromes"/>
    <property type="match status" value="1"/>
</dbReference>
<feature type="compositionally biased region" description="Low complexity" evidence="6">
    <location>
        <begin position="135"/>
        <end position="144"/>
    </location>
</feature>
<dbReference type="Gene3D" id="1.20.950.20">
    <property type="entry name" value="Transmembrane di-heme cytochromes, Chain C"/>
    <property type="match status" value="1"/>
</dbReference>
<gene>
    <name evidence="9" type="ORF">ACFQ27_17910</name>
</gene>
<evidence type="ECO:0000256" key="6">
    <source>
        <dbReference type="SAM" id="MobiDB-lite"/>
    </source>
</evidence>
<proteinExistence type="predicted"/>
<dbReference type="PANTHER" id="PTHR30485">
    <property type="entry name" value="NI/FE-HYDROGENASE 1 B-TYPE CYTOCHROME SUBUNIT"/>
    <property type="match status" value="1"/>
</dbReference>
<comment type="subcellular location">
    <subcellularLocation>
        <location evidence="1">Cell membrane</location>
        <topology evidence="1">Multi-pass membrane protein</topology>
    </subcellularLocation>
</comment>
<dbReference type="Proteomes" id="UP001597216">
    <property type="component" value="Unassembled WGS sequence"/>
</dbReference>
<keyword evidence="10" id="KW-1185">Reference proteome</keyword>
<feature type="compositionally biased region" description="Acidic residues" evidence="6">
    <location>
        <begin position="145"/>
        <end position="166"/>
    </location>
</feature>
<reference evidence="10" key="1">
    <citation type="journal article" date="2019" name="Int. J. Syst. Evol. Microbiol.">
        <title>The Global Catalogue of Microorganisms (GCM) 10K type strain sequencing project: providing services to taxonomists for standard genome sequencing and annotation.</title>
        <authorList>
            <consortium name="The Broad Institute Genomics Platform"/>
            <consortium name="The Broad Institute Genome Sequencing Center for Infectious Disease"/>
            <person name="Wu L."/>
            <person name="Ma J."/>
        </authorList>
    </citation>
    <scope>NUCLEOTIDE SEQUENCE [LARGE SCALE GENOMIC DNA]</scope>
    <source>
        <strain evidence="10">CCUG 55074</strain>
    </source>
</reference>
<feature type="transmembrane region" description="Helical" evidence="7">
    <location>
        <begin position="98"/>
        <end position="120"/>
    </location>
</feature>
<feature type="domain" description="Cytochrome b561 bacterial/Ni-hydrogenase" evidence="8">
    <location>
        <begin position="10"/>
        <end position="208"/>
    </location>
</feature>